<feature type="compositionally biased region" description="Low complexity" evidence="7">
    <location>
        <begin position="7"/>
        <end position="24"/>
    </location>
</feature>
<dbReference type="Proteomes" id="UP001301769">
    <property type="component" value="Unassembled WGS sequence"/>
</dbReference>
<keyword evidence="2" id="KW-0862">Zinc</keyword>
<evidence type="ECO:0000256" key="1">
    <source>
        <dbReference type="ARBA" id="ARBA00022723"/>
    </source>
</evidence>
<protein>
    <recommendedName>
        <fullName evidence="8">Zn(2)-C6 fungal-type domain-containing protein</fullName>
    </recommendedName>
</protein>
<evidence type="ECO:0000256" key="5">
    <source>
        <dbReference type="ARBA" id="ARBA00023163"/>
    </source>
</evidence>
<evidence type="ECO:0000256" key="3">
    <source>
        <dbReference type="ARBA" id="ARBA00023015"/>
    </source>
</evidence>
<keyword evidence="5" id="KW-0804">Transcription</keyword>
<keyword evidence="3" id="KW-0805">Transcription regulation</keyword>
<evidence type="ECO:0000256" key="7">
    <source>
        <dbReference type="SAM" id="MobiDB-lite"/>
    </source>
</evidence>
<dbReference type="Pfam" id="PF00172">
    <property type="entry name" value="Zn_clus"/>
    <property type="match status" value="1"/>
</dbReference>
<organism evidence="9 10">
    <name type="scientific">Rhypophila decipiens</name>
    <dbReference type="NCBI Taxonomy" id="261697"/>
    <lineage>
        <taxon>Eukaryota</taxon>
        <taxon>Fungi</taxon>
        <taxon>Dikarya</taxon>
        <taxon>Ascomycota</taxon>
        <taxon>Pezizomycotina</taxon>
        <taxon>Sordariomycetes</taxon>
        <taxon>Sordariomycetidae</taxon>
        <taxon>Sordariales</taxon>
        <taxon>Naviculisporaceae</taxon>
        <taxon>Rhypophila</taxon>
    </lineage>
</organism>
<reference evidence="9" key="1">
    <citation type="journal article" date="2023" name="Mol. Phylogenet. Evol.">
        <title>Genome-scale phylogeny and comparative genomics of the fungal order Sordariales.</title>
        <authorList>
            <person name="Hensen N."/>
            <person name="Bonometti L."/>
            <person name="Westerberg I."/>
            <person name="Brannstrom I.O."/>
            <person name="Guillou S."/>
            <person name="Cros-Aarteil S."/>
            <person name="Calhoun S."/>
            <person name="Haridas S."/>
            <person name="Kuo A."/>
            <person name="Mondo S."/>
            <person name="Pangilinan J."/>
            <person name="Riley R."/>
            <person name="LaButti K."/>
            <person name="Andreopoulos B."/>
            <person name="Lipzen A."/>
            <person name="Chen C."/>
            <person name="Yan M."/>
            <person name="Daum C."/>
            <person name="Ng V."/>
            <person name="Clum A."/>
            <person name="Steindorff A."/>
            <person name="Ohm R.A."/>
            <person name="Martin F."/>
            <person name="Silar P."/>
            <person name="Natvig D.O."/>
            <person name="Lalanne C."/>
            <person name="Gautier V."/>
            <person name="Ament-Velasquez S.L."/>
            <person name="Kruys A."/>
            <person name="Hutchinson M.I."/>
            <person name="Powell A.J."/>
            <person name="Barry K."/>
            <person name="Miller A.N."/>
            <person name="Grigoriev I.V."/>
            <person name="Debuchy R."/>
            <person name="Gladieux P."/>
            <person name="Hiltunen Thoren M."/>
            <person name="Johannesson H."/>
        </authorList>
    </citation>
    <scope>NUCLEOTIDE SEQUENCE</scope>
    <source>
        <strain evidence="9">PSN293</strain>
    </source>
</reference>
<dbReference type="PANTHER" id="PTHR36206:SF12">
    <property type="entry name" value="ASPERCRYPTIN BIOSYNTHESIS CLUSTER-SPECIFIC TRANSCRIPTION REGULATOR ATNN-RELATED"/>
    <property type="match status" value="1"/>
</dbReference>
<name>A0AAN6YET4_9PEZI</name>
<dbReference type="GO" id="GO:0003677">
    <property type="term" value="F:DNA binding"/>
    <property type="evidence" value="ECO:0007669"/>
    <property type="project" value="UniProtKB-KW"/>
</dbReference>
<dbReference type="InterPro" id="IPR036864">
    <property type="entry name" value="Zn2-C6_fun-type_DNA-bd_sf"/>
</dbReference>
<evidence type="ECO:0000259" key="8">
    <source>
        <dbReference type="PROSITE" id="PS50048"/>
    </source>
</evidence>
<sequence length="468" mass="52469">MADGNFSSRGHTSSPSPSASTSTPDNKPKKRTRASKPKVRTGCITCKIRRVKCGEEKPACYRCTSTGRTCDGYDNGTPLRNRTPQESLQEAELKRAEFLRTYQWNESVRSMRPIVADIDGTEMEKKFFHRFRTATEDNLTARHMCTFTSFWTRLAPRITHHDEAVKHAAIALGAAHQLYQPSDEAPPENLTPEDIEVFIIQQYNKSISKLQRHVGSTSPESIKVTLVCCLAYICLETLRSSHQAVVTHLLNGLKILQSLPPGTFDFLAEPNAYTPIPRDAASVLDSSPFEMAEIIRIFGKLESSACFFVPGIHPVVAEHGYKHRRFDDGSREIPFPDLRTAQSAIVCFTRDVVARVYQVGTVAEPYYFWADMSQQRQQACLRERSKRLETLLINDFLTRPGALPGTGAPDKPETLCFYINLLHFRSAQLLLNGIDPSIPMASVPSSPGHQTYAHQPPQAIPSPWEHVQ</sequence>
<keyword evidence="4" id="KW-0238">DNA-binding</keyword>
<dbReference type="PROSITE" id="PS00463">
    <property type="entry name" value="ZN2_CY6_FUNGAL_1"/>
    <property type="match status" value="1"/>
</dbReference>
<evidence type="ECO:0000313" key="9">
    <source>
        <dbReference type="EMBL" id="KAK4217769.1"/>
    </source>
</evidence>
<dbReference type="GO" id="GO:0000981">
    <property type="term" value="F:DNA-binding transcription factor activity, RNA polymerase II-specific"/>
    <property type="evidence" value="ECO:0007669"/>
    <property type="project" value="InterPro"/>
</dbReference>
<dbReference type="SMART" id="SM00066">
    <property type="entry name" value="GAL4"/>
    <property type="match status" value="1"/>
</dbReference>
<comment type="caution">
    <text evidence="9">The sequence shown here is derived from an EMBL/GenBank/DDBJ whole genome shotgun (WGS) entry which is preliminary data.</text>
</comment>
<dbReference type="InterPro" id="IPR021858">
    <property type="entry name" value="Fun_TF"/>
</dbReference>
<dbReference type="AlphaFoldDB" id="A0AAN6YET4"/>
<accession>A0AAN6YET4</accession>
<feature type="domain" description="Zn(2)-C6 fungal-type" evidence="8">
    <location>
        <begin position="42"/>
        <end position="70"/>
    </location>
</feature>
<dbReference type="InterPro" id="IPR052360">
    <property type="entry name" value="Transcr_Regulatory_Proteins"/>
</dbReference>
<dbReference type="EMBL" id="MU858057">
    <property type="protein sequence ID" value="KAK4217769.1"/>
    <property type="molecule type" value="Genomic_DNA"/>
</dbReference>
<dbReference type="PROSITE" id="PS50048">
    <property type="entry name" value="ZN2_CY6_FUNGAL_2"/>
    <property type="match status" value="1"/>
</dbReference>
<dbReference type="Gene3D" id="4.10.240.10">
    <property type="entry name" value="Zn(2)-C6 fungal-type DNA-binding domain"/>
    <property type="match status" value="1"/>
</dbReference>
<dbReference type="Pfam" id="PF11951">
    <property type="entry name" value="Fungal_trans_2"/>
    <property type="match status" value="1"/>
</dbReference>
<dbReference type="PANTHER" id="PTHR36206">
    <property type="entry name" value="ASPERCRYPTIN BIOSYNTHESIS CLUSTER-SPECIFIC TRANSCRIPTION REGULATOR ATNN-RELATED"/>
    <property type="match status" value="1"/>
</dbReference>
<keyword evidence="10" id="KW-1185">Reference proteome</keyword>
<keyword evidence="6" id="KW-0539">Nucleus</keyword>
<evidence type="ECO:0000313" key="10">
    <source>
        <dbReference type="Proteomes" id="UP001301769"/>
    </source>
</evidence>
<evidence type="ECO:0000256" key="4">
    <source>
        <dbReference type="ARBA" id="ARBA00023125"/>
    </source>
</evidence>
<gene>
    <name evidence="9" type="ORF">QBC37DRAFT_32179</name>
</gene>
<proteinExistence type="predicted"/>
<dbReference type="SUPFAM" id="SSF57701">
    <property type="entry name" value="Zn2/Cys6 DNA-binding domain"/>
    <property type="match status" value="1"/>
</dbReference>
<dbReference type="CDD" id="cd00067">
    <property type="entry name" value="GAL4"/>
    <property type="match status" value="1"/>
</dbReference>
<feature type="compositionally biased region" description="Polar residues" evidence="7">
    <location>
        <begin position="443"/>
        <end position="453"/>
    </location>
</feature>
<feature type="region of interest" description="Disordered" evidence="7">
    <location>
        <begin position="442"/>
        <end position="468"/>
    </location>
</feature>
<dbReference type="InterPro" id="IPR001138">
    <property type="entry name" value="Zn2Cys6_DnaBD"/>
</dbReference>
<dbReference type="GO" id="GO:0008270">
    <property type="term" value="F:zinc ion binding"/>
    <property type="evidence" value="ECO:0007669"/>
    <property type="project" value="InterPro"/>
</dbReference>
<keyword evidence="1" id="KW-0479">Metal-binding</keyword>
<feature type="region of interest" description="Disordered" evidence="7">
    <location>
        <begin position="1"/>
        <end position="36"/>
    </location>
</feature>
<reference evidence="9" key="2">
    <citation type="submission" date="2023-05" db="EMBL/GenBank/DDBJ databases">
        <authorList>
            <consortium name="Lawrence Berkeley National Laboratory"/>
            <person name="Steindorff A."/>
            <person name="Hensen N."/>
            <person name="Bonometti L."/>
            <person name="Westerberg I."/>
            <person name="Brannstrom I.O."/>
            <person name="Guillou S."/>
            <person name="Cros-Aarteil S."/>
            <person name="Calhoun S."/>
            <person name="Haridas S."/>
            <person name="Kuo A."/>
            <person name="Mondo S."/>
            <person name="Pangilinan J."/>
            <person name="Riley R."/>
            <person name="Labutti K."/>
            <person name="Andreopoulos B."/>
            <person name="Lipzen A."/>
            <person name="Chen C."/>
            <person name="Yanf M."/>
            <person name="Daum C."/>
            <person name="Ng V."/>
            <person name="Clum A."/>
            <person name="Ohm R."/>
            <person name="Martin F."/>
            <person name="Silar P."/>
            <person name="Natvig D."/>
            <person name="Lalanne C."/>
            <person name="Gautier V."/>
            <person name="Ament-Velasquez S.L."/>
            <person name="Kruys A."/>
            <person name="Hutchinson M.I."/>
            <person name="Powell A.J."/>
            <person name="Barry K."/>
            <person name="Miller A.N."/>
            <person name="Grigoriev I.V."/>
            <person name="Debuchy R."/>
            <person name="Gladieux P."/>
            <person name="Thoren M.H."/>
            <person name="Johannesson H."/>
        </authorList>
    </citation>
    <scope>NUCLEOTIDE SEQUENCE</scope>
    <source>
        <strain evidence="9">PSN293</strain>
    </source>
</reference>
<evidence type="ECO:0000256" key="2">
    <source>
        <dbReference type="ARBA" id="ARBA00022833"/>
    </source>
</evidence>
<evidence type="ECO:0000256" key="6">
    <source>
        <dbReference type="ARBA" id="ARBA00023242"/>
    </source>
</evidence>